<dbReference type="Pfam" id="PF03466">
    <property type="entry name" value="LysR_substrate"/>
    <property type="match status" value="1"/>
</dbReference>
<dbReference type="InterPro" id="IPR000847">
    <property type="entry name" value="LysR_HTH_N"/>
</dbReference>
<evidence type="ECO:0000256" key="1">
    <source>
        <dbReference type="ARBA" id="ARBA00009437"/>
    </source>
</evidence>
<dbReference type="GO" id="GO:0043565">
    <property type="term" value="F:sequence-specific DNA binding"/>
    <property type="evidence" value="ECO:0007669"/>
    <property type="project" value="TreeGrafter"/>
</dbReference>
<dbReference type="EMBL" id="VTUZ01000095">
    <property type="protein sequence ID" value="KAA0997334.1"/>
    <property type="molecule type" value="Genomic_DNA"/>
</dbReference>
<comment type="similarity">
    <text evidence="1">Belongs to the LysR transcriptional regulatory family.</text>
</comment>
<reference evidence="6 7" key="1">
    <citation type="submission" date="2019-08" db="EMBL/GenBank/DDBJ databases">
        <title>Paraburkholderia sp. DCY113.</title>
        <authorList>
            <person name="Kang J."/>
        </authorList>
    </citation>
    <scope>NUCLEOTIDE SEQUENCE [LARGE SCALE GENOMIC DNA]</scope>
    <source>
        <strain evidence="6 7">DCY113</strain>
    </source>
</reference>
<dbReference type="GO" id="GO:0006351">
    <property type="term" value="P:DNA-templated transcription"/>
    <property type="evidence" value="ECO:0007669"/>
    <property type="project" value="TreeGrafter"/>
</dbReference>
<dbReference type="CDD" id="cd08476">
    <property type="entry name" value="PBP2_CrgA_like_7"/>
    <property type="match status" value="1"/>
</dbReference>
<dbReference type="Pfam" id="PF00126">
    <property type="entry name" value="HTH_1"/>
    <property type="match status" value="1"/>
</dbReference>
<dbReference type="InterPro" id="IPR005119">
    <property type="entry name" value="LysR_subst-bd"/>
</dbReference>
<evidence type="ECO:0000313" key="6">
    <source>
        <dbReference type="EMBL" id="KAA0997334.1"/>
    </source>
</evidence>
<dbReference type="PANTHER" id="PTHR30537:SF72">
    <property type="entry name" value="LYSR FAMILY TRANSCRIPTIONAL REGULATOR"/>
    <property type="match status" value="1"/>
</dbReference>
<dbReference type="Gene3D" id="3.40.190.290">
    <property type="match status" value="1"/>
</dbReference>
<gene>
    <name evidence="6" type="ORF">FVF58_49970</name>
</gene>
<evidence type="ECO:0000256" key="2">
    <source>
        <dbReference type="ARBA" id="ARBA00023015"/>
    </source>
</evidence>
<dbReference type="PANTHER" id="PTHR30537">
    <property type="entry name" value="HTH-TYPE TRANSCRIPTIONAL REGULATOR"/>
    <property type="match status" value="1"/>
</dbReference>
<dbReference type="PRINTS" id="PR00039">
    <property type="entry name" value="HTHLYSR"/>
</dbReference>
<keyword evidence="2" id="KW-0805">Transcription regulation</keyword>
<dbReference type="Proteomes" id="UP000325273">
    <property type="component" value="Unassembled WGS sequence"/>
</dbReference>
<organism evidence="6 7">
    <name type="scientific">Paraburkholderia panacisoli</name>
    <dbReference type="NCBI Taxonomy" id="2603818"/>
    <lineage>
        <taxon>Bacteria</taxon>
        <taxon>Pseudomonadati</taxon>
        <taxon>Pseudomonadota</taxon>
        <taxon>Betaproteobacteria</taxon>
        <taxon>Burkholderiales</taxon>
        <taxon>Burkholderiaceae</taxon>
        <taxon>Paraburkholderia</taxon>
    </lineage>
</organism>
<name>A0A5B0G1R8_9BURK</name>
<evidence type="ECO:0000259" key="5">
    <source>
        <dbReference type="PROSITE" id="PS50931"/>
    </source>
</evidence>
<evidence type="ECO:0000256" key="3">
    <source>
        <dbReference type="ARBA" id="ARBA00023125"/>
    </source>
</evidence>
<dbReference type="GO" id="GO:0003700">
    <property type="term" value="F:DNA-binding transcription factor activity"/>
    <property type="evidence" value="ECO:0007669"/>
    <property type="project" value="InterPro"/>
</dbReference>
<dbReference type="FunFam" id="1.10.10.10:FF:000001">
    <property type="entry name" value="LysR family transcriptional regulator"/>
    <property type="match status" value="1"/>
</dbReference>
<evidence type="ECO:0000256" key="4">
    <source>
        <dbReference type="ARBA" id="ARBA00023163"/>
    </source>
</evidence>
<sequence length="309" mass="33925">MDSLSALNVFVQAAETRSFTSAGRQLSLSPSAVTKAVSRLEERLGVRLFHRNTRGLSLTQEGALFLESCHRIFAEMESVHAELANSKKAPMGKLKVSLPMVGTLMMPTISKFMSAYPDIELDLDFTDHLVNVVDDGYDVVVRTGEGTDSQLIARRLGFFRLRVVGSPSYLERAGTPLVPQDLTTHACLHHRYPTSGRLSRWPLQTAADAPKLTLPITATANTIEPLITLAECGNGLACIPDVAIRQQIADGKLIVVLDKFTKHAGTFRAVWPSNRLVAPKIRVFVDFLAENLFPKSSTLAELFPDLPED</sequence>
<keyword evidence="4" id="KW-0804">Transcription</keyword>
<dbReference type="InterPro" id="IPR036388">
    <property type="entry name" value="WH-like_DNA-bd_sf"/>
</dbReference>
<dbReference type="InterPro" id="IPR036390">
    <property type="entry name" value="WH_DNA-bd_sf"/>
</dbReference>
<keyword evidence="7" id="KW-1185">Reference proteome</keyword>
<dbReference type="Gene3D" id="1.10.10.10">
    <property type="entry name" value="Winged helix-like DNA-binding domain superfamily/Winged helix DNA-binding domain"/>
    <property type="match status" value="1"/>
</dbReference>
<dbReference type="PROSITE" id="PS50931">
    <property type="entry name" value="HTH_LYSR"/>
    <property type="match status" value="1"/>
</dbReference>
<dbReference type="SUPFAM" id="SSF53850">
    <property type="entry name" value="Periplasmic binding protein-like II"/>
    <property type="match status" value="1"/>
</dbReference>
<keyword evidence="3" id="KW-0238">DNA-binding</keyword>
<protein>
    <submittedName>
        <fullName evidence="6">LysR family transcriptional regulator</fullName>
    </submittedName>
</protein>
<proteinExistence type="inferred from homology"/>
<feature type="domain" description="HTH lysR-type" evidence="5">
    <location>
        <begin position="1"/>
        <end position="59"/>
    </location>
</feature>
<dbReference type="SUPFAM" id="SSF46785">
    <property type="entry name" value="Winged helix' DNA-binding domain"/>
    <property type="match status" value="1"/>
</dbReference>
<evidence type="ECO:0000313" key="7">
    <source>
        <dbReference type="Proteomes" id="UP000325273"/>
    </source>
</evidence>
<comment type="caution">
    <text evidence="6">The sequence shown here is derived from an EMBL/GenBank/DDBJ whole genome shotgun (WGS) entry which is preliminary data.</text>
</comment>
<accession>A0A5B0G1R8</accession>
<dbReference type="AlphaFoldDB" id="A0A5B0G1R8"/>
<dbReference type="InterPro" id="IPR058163">
    <property type="entry name" value="LysR-type_TF_proteobact-type"/>
</dbReference>